<proteinExistence type="predicted"/>
<dbReference type="AlphaFoldDB" id="A0A4R2IRX1"/>
<dbReference type="Proteomes" id="UP000295680">
    <property type="component" value="Unassembled WGS sequence"/>
</dbReference>
<gene>
    <name evidence="1" type="ORF">EV192_116136</name>
</gene>
<protein>
    <submittedName>
        <fullName evidence="1">Uncharacterized protein</fullName>
    </submittedName>
</protein>
<accession>A0A4R2IRX1</accession>
<evidence type="ECO:0000313" key="2">
    <source>
        <dbReference type="Proteomes" id="UP000295680"/>
    </source>
</evidence>
<evidence type="ECO:0000313" key="1">
    <source>
        <dbReference type="EMBL" id="TCO48083.1"/>
    </source>
</evidence>
<reference evidence="1 2" key="1">
    <citation type="submission" date="2019-03" db="EMBL/GenBank/DDBJ databases">
        <title>Genomic Encyclopedia of Type Strains, Phase IV (KMG-IV): sequencing the most valuable type-strain genomes for metagenomic binning, comparative biology and taxonomic classification.</title>
        <authorList>
            <person name="Goeker M."/>
        </authorList>
    </citation>
    <scope>NUCLEOTIDE SEQUENCE [LARGE SCALE GENOMIC DNA]</scope>
    <source>
        <strain evidence="1 2">DSM 45934</strain>
    </source>
</reference>
<keyword evidence="2" id="KW-1185">Reference proteome</keyword>
<organism evidence="1 2">
    <name type="scientific">Actinocrispum wychmicini</name>
    <dbReference type="NCBI Taxonomy" id="1213861"/>
    <lineage>
        <taxon>Bacteria</taxon>
        <taxon>Bacillati</taxon>
        <taxon>Actinomycetota</taxon>
        <taxon>Actinomycetes</taxon>
        <taxon>Pseudonocardiales</taxon>
        <taxon>Pseudonocardiaceae</taxon>
        <taxon>Actinocrispum</taxon>
    </lineage>
</organism>
<sequence>MVVDCDSCEVRGKACQDCVVSVLLGAPPSIELDSSEQRAINVLAGAGLVPKLRLIPIRPVNTSEVA</sequence>
<dbReference type="EMBL" id="SLWS01000016">
    <property type="protein sequence ID" value="TCO48083.1"/>
    <property type="molecule type" value="Genomic_DNA"/>
</dbReference>
<comment type="caution">
    <text evidence="1">The sequence shown here is derived from an EMBL/GenBank/DDBJ whole genome shotgun (WGS) entry which is preliminary data.</text>
</comment>
<name>A0A4R2IRX1_9PSEU</name>
<dbReference type="OrthoDB" id="4774211at2"/>